<proteinExistence type="predicted"/>
<evidence type="ECO:0000256" key="1">
    <source>
        <dbReference type="SAM" id="MobiDB-lite"/>
    </source>
</evidence>
<dbReference type="EMBL" id="CAVMBE010000003">
    <property type="protein sequence ID" value="CAK3812161.1"/>
    <property type="molecule type" value="Genomic_DNA"/>
</dbReference>
<name>A0AAI9E7C9_9PEZI</name>
<organism evidence="2 3">
    <name type="scientific">Lecanosticta acicola</name>
    <dbReference type="NCBI Taxonomy" id="111012"/>
    <lineage>
        <taxon>Eukaryota</taxon>
        <taxon>Fungi</taxon>
        <taxon>Dikarya</taxon>
        <taxon>Ascomycota</taxon>
        <taxon>Pezizomycotina</taxon>
        <taxon>Dothideomycetes</taxon>
        <taxon>Dothideomycetidae</taxon>
        <taxon>Mycosphaerellales</taxon>
        <taxon>Mycosphaerellaceae</taxon>
        <taxon>Lecanosticta</taxon>
    </lineage>
</organism>
<protein>
    <submittedName>
        <fullName evidence="2">Uncharacterized protein</fullName>
    </submittedName>
</protein>
<dbReference type="AlphaFoldDB" id="A0AAI9E7C9"/>
<keyword evidence="3" id="KW-1185">Reference proteome</keyword>
<gene>
    <name evidence="2" type="ORF">LECACI_7A001041</name>
</gene>
<evidence type="ECO:0000313" key="3">
    <source>
        <dbReference type="Proteomes" id="UP001296104"/>
    </source>
</evidence>
<evidence type="ECO:0000313" key="2">
    <source>
        <dbReference type="EMBL" id="CAK3812161.1"/>
    </source>
</evidence>
<sequence>MSTTKNMTARPSIGSPRVSDTSISTTSSRSSRFSLASREFKRQSKQLLVEPWYGSYRSWLAQVERDEQAIKAQKGRKNSWLADLKGTC</sequence>
<accession>A0AAI9E7C9</accession>
<reference evidence="2" key="1">
    <citation type="submission" date="2023-11" db="EMBL/GenBank/DDBJ databases">
        <authorList>
            <person name="Alioto T."/>
            <person name="Alioto T."/>
            <person name="Gomez Garrido J."/>
        </authorList>
    </citation>
    <scope>NUCLEOTIDE SEQUENCE</scope>
</reference>
<feature type="region of interest" description="Disordered" evidence="1">
    <location>
        <begin position="1"/>
        <end position="35"/>
    </location>
</feature>
<dbReference type="Proteomes" id="UP001296104">
    <property type="component" value="Unassembled WGS sequence"/>
</dbReference>
<comment type="caution">
    <text evidence="2">The sequence shown here is derived from an EMBL/GenBank/DDBJ whole genome shotgun (WGS) entry which is preliminary data.</text>
</comment>
<feature type="compositionally biased region" description="Low complexity" evidence="1">
    <location>
        <begin position="19"/>
        <end position="35"/>
    </location>
</feature>